<keyword evidence="5" id="KW-0547">Nucleotide-binding</keyword>
<dbReference type="KEGG" id="ecas:ECBG_00073"/>
<dbReference type="PANTHER" id="PTHR18964">
    <property type="entry name" value="ROK (REPRESSOR, ORF, KINASE) FAMILY"/>
    <property type="match status" value="1"/>
</dbReference>
<reference evidence="9 10" key="2">
    <citation type="submission" date="2013-03" db="EMBL/GenBank/DDBJ databases">
        <title>The Genome Sequence of Enterococcus casseliflavus EC20 (899205).</title>
        <authorList>
            <consortium name="The Broad Institute Genomics Platform"/>
            <consortium name="The Broad Institute Genome Sequencing Center for Infectious Disease"/>
            <person name="Russ C."/>
            <person name="Feldgarden M."/>
            <person name="Gilmore M."/>
            <person name="Manson J."/>
            <person name="Palmer K."/>
            <person name="Carniol K."/>
            <person name="Walker B."/>
            <person name="Young S.K."/>
            <person name="Zeng Q."/>
            <person name="Gargeya S."/>
            <person name="Fitzgerald M."/>
            <person name="Haas B."/>
            <person name="Abouelleil A."/>
            <person name="Allen A.W."/>
            <person name="Alvarado L."/>
            <person name="Arachchi H.M."/>
            <person name="Berlin A.M."/>
            <person name="Chapman S.B."/>
            <person name="Gainer-Dewar J."/>
            <person name="Goldberg J."/>
            <person name="Griggs A."/>
            <person name="Gujja S."/>
            <person name="Hansen M."/>
            <person name="Howarth C."/>
            <person name="Imamovic A."/>
            <person name="Ireland A."/>
            <person name="Larimer J."/>
            <person name="McCowan C."/>
            <person name="Murphy C."/>
            <person name="Pearson M."/>
            <person name="Poon T.W."/>
            <person name="Priest M."/>
            <person name="Roberts A."/>
            <person name="Saif S."/>
            <person name="Shea T."/>
            <person name="Sisk P."/>
            <person name="Sykes S."/>
            <person name="Wortman J."/>
            <person name="Nusbaum C."/>
            <person name="Birren B."/>
        </authorList>
    </citation>
    <scope>NUCLEOTIDE SEQUENCE [LARGE SCALE GENOMIC DNA]</scope>
    <source>
        <strain evidence="9 10">EC20</strain>
    </source>
</reference>
<dbReference type="EMBL" id="CP004856">
    <property type="protein sequence ID" value="EEV37804.1"/>
    <property type="molecule type" value="Genomic_DNA"/>
</dbReference>
<evidence type="ECO:0000256" key="6">
    <source>
        <dbReference type="ARBA" id="ARBA00022777"/>
    </source>
</evidence>
<dbReference type="EC" id="2.7.1.2" evidence="2"/>
<dbReference type="InterPro" id="IPR043129">
    <property type="entry name" value="ATPase_NBD"/>
</dbReference>
<keyword evidence="4" id="KW-0808">Transferase</keyword>
<keyword evidence="7" id="KW-0067">ATP-binding</keyword>
<comment type="similarity">
    <text evidence="1">Belongs to the ROK (NagC/XylR) family.</text>
</comment>
<dbReference type="SUPFAM" id="SSF53067">
    <property type="entry name" value="Actin-like ATPase domain"/>
    <property type="match status" value="1"/>
</dbReference>
<evidence type="ECO:0000256" key="4">
    <source>
        <dbReference type="ARBA" id="ARBA00022679"/>
    </source>
</evidence>
<reference evidence="9 10" key="1">
    <citation type="submission" date="2009-02" db="EMBL/GenBank/DDBJ databases">
        <authorList>
            <consortium name="The Broad Institute Genome Sequencing Platform"/>
            <person name="Feldgarden M."/>
            <person name="Young S.K."/>
            <person name="Kodira C.D."/>
            <person name="Zeng Q."/>
            <person name="Koehrsen M."/>
            <person name="Alvarado L."/>
            <person name="Berlin A."/>
            <person name="Borenstein D."/>
            <person name="Chen Z."/>
            <person name="Engels R."/>
            <person name="Freedman E."/>
            <person name="Gellesch M."/>
            <person name="Goldberg J."/>
            <person name="Griggs A."/>
            <person name="Gujja S."/>
            <person name="Heiman D."/>
            <person name="Hepburn T."/>
            <person name="Howarth C."/>
            <person name="Jen D."/>
            <person name="Larson L."/>
            <person name="Lewis B."/>
            <person name="Mehta T."/>
            <person name="Park D."/>
            <person name="Pearson M."/>
            <person name="Roberts A."/>
            <person name="Saif S."/>
            <person name="Shea T."/>
            <person name="Shenoy N."/>
            <person name="Sisk P."/>
            <person name="Stolte C."/>
            <person name="Sykes S."/>
            <person name="Walk T."/>
            <person name="White J."/>
            <person name="Yandava C."/>
            <person name="Gilmore M."/>
            <person name="Manson J."/>
            <person name="Palmer K."/>
            <person name="Carniol K."/>
            <person name="Lander E."/>
            <person name="Nusbaum C."/>
            <person name="Galagan J."/>
            <person name="Birren B."/>
        </authorList>
    </citation>
    <scope>NUCLEOTIDE SEQUENCE [LARGE SCALE GENOMIC DNA]</scope>
    <source>
        <strain evidence="9 10">EC20</strain>
    </source>
</reference>
<dbReference type="NCBIfam" id="TIGR00744">
    <property type="entry name" value="ROK_glcA_fam"/>
    <property type="match status" value="1"/>
</dbReference>
<accession>C9A5B2</accession>
<organism evidence="9 10">
    <name type="scientific">Enterococcus casseliflavus EC20</name>
    <dbReference type="NCBI Taxonomy" id="565655"/>
    <lineage>
        <taxon>Bacteria</taxon>
        <taxon>Bacillati</taxon>
        <taxon>Bacillota</taxon>
        <taxon>Bacilli</taxon>
        <taxon>Lactobacillales</taxon>
        <taxon>Enterococcaceae</taxon>
        <taxon>Enterococcus</taxon>
    </lineage>
</organism>
<keyword evidence="10" id="KW-1185">Reference proteome</keyword>
<dbReference type="AlphaFoldDB" id="C9A5B2"/>
<dbReference type="PROSITE" id="PS01125">
    <property type="entry name" value="ROK"/>
    <property type="match status" value="1"/>
</dbReference>
<evidence type="ECO:0000256" key="8">
    <source>
        <dbReference type="ARBA" id="ARBA00032386"/>
    </source>
</evidence>
<evidence type="ECO:0000313" key="10">
    <source>
        <dbReference type="Proteomes" id="UP000012675"/>
    </source>
</evidence>
<dbReference type="InterPro" id="IPR049874">
    <property type="entry name" value="ROK_cs"/>
</dbReference>
<dbReference type="InterPro" id="IPR000600">
    <property type="entry name" value="ROK"/>
</dbReference>
<evidence type="ECO:0000256" key="2">
    <source>
        <dbReference type="ARBA" id="ARBA00012323"/>
    </source>
</evidence>
<dbReference type="PANTHER" id="PTHR18964:SF149">
    <property type="entry name" value="BIFUNCTIONAL UDP-N-ACETYLGLUCOSAMINE 2-EPIMERASE_N-ACETYLMANNOSAMINE KINASE"/>
    <property type="match status" value="1"/>
</dbReference>
<dbReference type="Pfam" id="PF00480">
    <property type="entry name" value="ROK"/>
    <property type="match status" value="1"/>
</dbReference>
<dbReference type="GO" id="GO:0006096">
    <property type="term" value="P:glycolytic process"/>
    <property type="evidence" value="ECO:0007669"/>
    <property type="project" value="InterPro"/>
</dbReference>
<sequence length="323" mass="34658">MKDLIIGIDLGGTTTKSAIIKTNGELLHQWTIETNTEQNGKQIIPTIIASIKQTIVEQQIAMARILGIGMGSPGAVDRSNGTVSGAYNLHWHHTEPINEQFAQAFACPFFLENDANAAALGEKWKGSGEDQANVVFLTLGTGVGGGMIVNHELVVGRHGCAGEIGHLHVTDDEEFQCTCGNQGCLESIASATGLVHLMKKLAETFKEESSLKEKVRSHQQVSVKEIFDAAKEQDVFAVHVVTEFSYYIGLACAHITNTLDPDKIILGGGIAAAGQVLLDHVRLSCERFVFPKARNKERLTLANLGNTAGVLGAAYLVLSKQKG</sequence>
<gene>
    <name evidence="9" type="ORF">ECBG_00073</name>
</gene>
<dbReference type="Gene3D" id="3.30.420.40">
    <property type="match status" value="2"/>
</dbReference>
<evidence type="ECO:0000256" key="7">
    <source>
        <dbReference type="ARBA" id="ARBA00022840"/>
    </source>
</evidence>
<evidence type="ECO:0000256" key="5">
    <source>
        <dbReference type="ARBA" id="ARBA00022741"/>
    </source>
</evidence>
<name>C9A5B2_ENTCA</name>
<dbReference type="Proteomes" id="UP000012675">
    <property type="component" value="Chromosome"/>
</dbReference>
<dbReference type="InterPro" id="IPR004654">
    <property type="entry name" value="ROK_glcA"/>
</dbReference>
<dbReference type="GO" id="GO:0005524">
    <property type="term" value="F:ATP binding"/>
    <property type="evidence" value="ECO:0007669"/>
    <property type="project" value="UniProtKB-KW"/>
</dbReference>
<protein>
    <recommendedName>
        <fullName evidence="3">Glucokinase</fullName>
        <ecNumber evidence="2">2.7.1.2</ecNumber>
    </recommendedName>
    <alternativeName>
        <fullName evidence="8">Glucose kinase</fullName>
    </alternativeName>
</protein>
<evidence type="ECO:0000256" key="3">
    <source>
        <dbReference type="ARBA" id="ARBA00014701"/>
    </source>
</evidence>
<dbReference type="GO" id="GO:0005737">
    <property type="term" value="C:cytoplasm"/>
    <property type="evidence" value="ECO:0007669"/>
    <property type="project" value="InterPro"/>
</dbReference>
<dbReference type="GO" id="GO:0004340">
    <property type="term" value="F:glucokinase activity"/>
    <property type="evidence" value="ECO:0007669"/>
    <property type="project" value="UniProtKB-EC"/>
</dbReference>
<evidence type="ECO:0000313" key="9">
    <source>
        <dbReference type="EMBL" id="EEV37804.1"/>
    </source>
</evidence>
<dbReference type="RefSeq" id="WP_015509077.1">
    <property type="nucleotide sequence ID" value="NC_020995.1"/>
</dbReference>
<evidence type="ECO:0000256" key="1">
    <source>
        <dbReference type="ARBA" id="ARBA00006479"/>
    </source>
</evidence>
<proteinExistence type="inferred from homology"/>
<keyword evidence="6" id="KW-0418">Kinase</keyword>
<dbReference type="GeneID" id="15141292"/>
<dbReference type="eggNOG" id="COG1940">
    <property type="taxonomic scope" value="Bacteria"/>
</dbReference>
<dbReference type="HOGENOM" id="CLU_036604_0_1_9"/>